<proteinExistence type="predicted"/>
<sequence length="68" mass="6913">MSKILVDEAADADNTGPVSFPLGSAFGSWTVKESGGVLYFAVSGVNKMKLDASGNLTVVGNVTAYGTV</sequence>
<dbReference type="EMBL" id="MF431615">
    <property type="protein sequence ID" value="AYP28012.1"/>
    <property type="molecule type" value="Genomic_DNA"/>
</dbReference>
<evidence type="ECO:0000313" key="1">
    <source>
        <dbReference type="EMBL" id="AYP28012.1"/>
    </source>
</evidence>
<name>A0A3G2YR63_9CAUD</name>
<reference evidence="1" key="1">
    <citation type="journal article" date="2019" name="ISME J.">
        <title>Cobaviruses - a new globally distributed phage group infecting Rhodobacteraceae in marine ecosystems.</title>
        <authorList>
            <person name="Bischoff V."/>
            <person name="Bunk B."/>
            <person name="Meier-Kolthoff J.P."/>
            <person name="Sproer C."/>
            <person name="Poehlein A."/>
            <person name="Dogs M."/>
            <person name="Nguyen M."/>
            <person name="Petersen J."/>
            <person name="Daniel R."/>
            <person name="Overmann J."/>
            <person name="Goker M."/>
            <person name="Simon M."/>
            <person name="Brinkhoff T."/>
            <person name="Moraru C."/>
        </authorList>
    </citation>
    <scope>NUCLEOTIDE SEQUENCE</scope>
</reference>
<protein>
    <submittedName>
        <fullName evidence="1">Uncharacterized protein</fullName>
    </submittedName>
</protein>
<accession>A0A3G2YR63</accession>
<dbReference type="Proteomes" id="UP000272148">
    <property type="component" value="Segment"/>
</dbReference>
<organism evidence="1">
    <name type="scientific">Lentibacter phage vB_LenP_ICBM3</name>
    <dbReference type="NCBI Taxonomy" id="2301530"/>
    <lineage>
        <taxon>Viruses</taxon>
        <taxon>Duplodnaviria</taxon>
        <taxon>Heunggongvirae</taxon>
        <taxon>Uroviricota</taxon>
        <taxon>Caudoviricetes</taxon>
        <taxon>Zobellviridae</taxon>
        <taxon>Cobavirinae</taxon>
        <taxon>Siovirus</taxon>
        <taxon>Siovirus germanense</taxon>
    </lineage>
</organism>